<evidence type="ECO:0000313" key="1">
    <source>
        <dbReference type="EMBL" id="MPM71855.1"/>
    </source>
</evidence>
<organism evidence="1">
    <name type="scientific">bioreactor metagenome</name>
    <dbReference type="NCBI Taxonomy" id="1076179"/>
    <lineage>
        <taxon>unclassified sequences</taxon>
        <taxon>metagenomes</taxon>
        <taxon>ecological metagenomes</taxon>
    </lineage>
</organism>
<dbReference type="EMBL" id="VSSQ01024373">
    <property type="protein sequence ID" value="MPM71855.1"/>
    <property type="molecule type" value="Genomic_DNA"/>
</dbReference>
<evidence type="ECO:0008006" key="2">
    <source>
        <dbReference type="Google" id="ProtNLM"/>
    </source>
</evidence>
<protein>
    <recommendedName>
        <fullName evidence="2">DUF3006 domain-containing protein</fullName>
    </recommendedName>
</protein>
<gene>
    <name evidence="1" type="ORF">SDC9_118826</name>
</gene>
<dbReference type="AlphaFoldDB" id="A0A645C2U6"/>
<comment type="caution">
    <text evidence="1">The sequence shown here is derived from an EMBL/GenBank/DDBJ whole genome shotgun (WGS) entry which is preliminary data.</text>
</comment>
<reference evidence="1" key="1">
    <citation type="submission" date="2019-08" db="EMBL/GenBank/DDBJ databases">
        <authorList>
            <person name="Kucharzyk K."/>
            <person name="Murdoch R.W."/>
            <person name="Higgins S."/>
            <person name="Loffler F."/>
        </authorList>
    </citation>
    <scope>NUCLEOTIDE SEQUENCE</scope>
</reference>
<name>A0A645C2U6_9ZZZZ</name>
<accession>A0A645C2U6</accession>
<sequence>MAVKREKIFVDSINEEICTLLVGKKAFSVDLPARILPRGTSEGDWLIMTLQKSERLKRSYHRSLEGLLEKLEGNS</sequence>
<proteinExistence type="predicted"/>